<dbReference type="CDD" id="cd17748">
    <property type="entry name" value="BRCT_DNA_ligase_like"/>
    <property type="match status" value="1"/>
</dbReference>
<dbReference type="InterPro" id="IPR001357">
    <property type="entry name" value="BRCT_dom"/>
</dbReference>
<dbReference type="Pfam" id="PF00929">
    <property type="entry name" value="RNase_T"/>
    <property type="match status" value="1"/>
</dbReference>
<dbReference type="InterPro" id="IPR036397">
    <property type="entry name" value="RNaseH_sf"/>
</dbReference>
<evidence type="ECO:0000256" key="1">
    <source>
        <dbReference type="ARBA" id="ARBA00022679"/>
    </source>
</evidence>
<organism evidence="9 10">
    <name type="scientific">Pseudolactococcus raffinolactis</name>
    <dbReference type="NCBI Taxonomy" id="1366"/>
    <lineage>
        <taxon>Bacteria</taxon>
        <taxon>Bacillati</taxon>
        <taxon>Bacillota</taxon>
        <taxon>Bacilli</taxon>
        <taxon>Lactobacillales</taxon>
        <taxon>Streptococcaceae</taxon>
        <taxon>Pseudolactococcus</taxon>
    </lineage>
</organism>
<keyword evidence="2" id="KW-0548">Nucleotidyltransferase</keyword>
<dbReference type="EMBL" id="CP047628">
    <property type="protein sequence ID" value="QIW58304.1"/>
    <property type="molecule type" value="Genomic_DNA"/>
</dbReference>
<dbReference type="PANTHER" id="PTHR30231:SF41">
    <property type="entry name" value="DNA POLYMERASE III SUBUNIT EPSILON"/>
    <property type="match status" value="1"/>
</dbReference>
<keyword evidence="6" id="KW-0239">DNA-directed DNA polymerase</keyword>
<evidence type="ECO:0000256" key="6">
    <source>
        <dbReference type="ARBA" id="ARBA00022932"/>
    </source>
</evidence>
<dbReference type="SUPFAM" id="SSF53098">
    <property type="entry name" value="Ribonuclease H-like"/>
    <property type="match status" value="1"/>
</dbReference>
<dbReference type="CDD" id="cd06127">
    <property type="entry name" value="DEDDh"/>
    <property type="match status" value="1"/>
</dbReference>
<dbReference type="Proteomes" id="UP000501558">
    <property type="component" value="Chromosome"/>
</dbReference>
<dbReference type="Pfam" id="PF00533">
    <property type="entry name" value="BRCT"/>
    <property type="match status" value="1"/>
</dbReference>
<keyword evidence="10" id="KW-1185">Reference proteome</keyword>
<name>A0AAE6YL23_9LACT</name>
<dbReference type="InterPro" id="IPR012337">
    <property type="entry name" value="RNaseH-like_sf"/>
</dbReference>
<dbReference type="InterPro" id="IPR013520">
    <property type="entry name" value="Ribonucl_H"/>
</dbReference>
<dbReference type="RefSeq" id="WP_167841252.1">
    <property type="nucleotide sequence ID" value="NZ_CP047628.1"/>
</dbReference>
<dbReference type="Gene3D" id="3.40.50.10190">
    <property type="entry name" value="BRCT domain"/>
    <property type="match status" value="1"/>
</dbReference>
<dbReference type="PROSITE" id="PS50172">
    <property type="entry name" value="BRCT"/>
    <property type="match status" value="1"/>
</dbReference>
<evidence type="ECO:0000256" key="5">
    <source>
        <dbReference type="ARBA" id="ARBA00022839"/>
    </source>
</evidence>
<evidence type="ECO:0000256" key="2">
    <source>
        <dbReference type="ARBA" id="ARBA00022695"/>
    </source>
</evidence>
<keyword evidence="5 9" id="KW-0269">Exonuclease</keyword>
<keyword evidence="5 9" id="KW-0378">Hydrolase</keyword>
<keyword evidence="4" id="KW-0540">Nuclease</keyword>
<dbReference type="GO" id="GO:0003676">
    <property type="term" value="F:nucleic acid binding"/>
    <property type="evidence" value="ECO:0007669"/>
    <property type="project" value="InterPro"/>
</dbReference>
<dbReference type="PANTHER" id="PTHR30231">
    <property type="entry name" value="DNA POLYMERASE III SUBUNIT EPSILON"/>
    <property type="match status" value="1"/>
</dbReference>
<evidence type="ECO:0000256" key="7">
    <source>
        <dbReference type="ARBA" id="ARBA00070925"/>
    </source>
</evidence>
<evidence type="ECO:0000256" key="3">
    <source>
        <dbReference type="ARBA" id="ARBA00022705"/>
    </source>
</evidence>
<reference evidence="9 10" key="1">
    <citation type="submission" date="2019-12" db="EMBL/GenBank/DDBJ databases">
        <title>Whole genome sequences of Lactococcus raffinolactis strains isolated from sewage.</title>
        <authorList>
            <person name="Ybazeta G."/>
            <person name="Ross M."/>
            <person name="Brabant-Kirwan D."/>
            <person name="Saleh M."/>
            <person name="Dillon J.A."/>
            <person name="Splinter K."/>
            <person name="Nokhbeh R."/>
        </authorList>
    </citation>
    <scope>NUCLEOTIDE SEQUENCE [LARGE SCALE GENOMIC DNA]</scope>
    <source>
        <strain evidence="9 10">Lr_19_14</strain>
    </source>
</reference>
<sequence length="302" mass="34610">MKTSLREKGNSLAQFNPNYCVIDIETTGLDTRFDDIIEIAALRVRNNIVVEHFNCLIKYDGFTELPDFITQLTGITSENIESEGVPTEIALKTFLDFIADDIVVGHNVNFDINFLYDNIFGFLNYNFDNDYIDTLRIARRSLPELKHHRLIDLIKHFSLDTNNLHRAVADCSATKAIFDKCKDILGEDWVYIRRPKSKVNANDFSATITEFDTEHLFYDKHFVFTGKLEQFTRKEAFQIVANFGGHPQNGINKETNFLVIGDTDYSCNVVNGLTRKQKKATEKQLAGQDIQILSETTFVEQL</sequence>
<evidence type="ECO:0000313" key="9">
    <source>
        <dbReference type="EMBL" id="QIW58304.1"/>
    </source>
</evidence>
<dbReference type="GO" id="GO:0005829">
    <property type="term" value="C:cytosol"/>
    <property type="evidence" value="ECO:0007669"/>
    <property type="project" value="TreeGrafter"/>
</dbReference>
<keyword evidence="3" id="KW-0235">DNA replication</keyword>
<dbReference type="InterPro" id="IPR036420">
    <property type="entry name" value="BRCT_dom_sf"/>
</dbReference>
<dbReference type="GO" id="GO:0008408">
    <property type="term" value="F:3'-5' exonuclease activity"/>
    <property type="evidence" value="ECO:0007669"/>
    <property type="project" value="TreeGrafter"/>
</dbReference>
<dbReference type="SMART" id="SM00479">
    <property type="entry name" value="EXOIII"/>
    <property type="match status" value="1"/>
</dbReference>
<dbReference type="GO" id="GO:0003887">
    <property type="term" value="F:DNA-directed DNA polymerase activity"/>
    <property type="evidence" value="ECO:0007669"/>
    <property type="project" value="UniProtKB-KW"/>
</dbReference>
<keyword evidence="1" id="KW-0808">Transferase</keyword>
<evidence type="ECO:0000313" key="10">
    <source>
        <dbReference type="Proteomes" id="UP000501558"/>
    </source>
</evidence>
<evidence type="ECO:0000259" key="8">
    <source>
        <dbReference type="PROSITE" id="PS50172"/>
    </source>
</evidence>
<gene>
    <name evidence="9" type="ORF">GU334_05040</name>
</gene>
<protein>
    <recommendedName>
        <fullName evidence="7">DNA polymerase III polC-type</fullName>
    </recommendedName>
</protein>
<dbReference type="GO" id="GO:0045004">
    <property type="term" value="P:DNA replication proofreading"/>
    <property type="evidence" value="ECO:0007669"/>
    <property type="project" value="TreeGrafter"/>
</dbReference>
<accession>A0AAE6YL23</accession>
<proteinExistence type="predicted"/>
<dbReference type="FunFam" id="3.30.420.10:FF:000045">
    <property type="entry name" value="3'-5' exonuclease DinG"/>
    <property type="match status" value="1"/>
</dbReference>
<dbReference type="AlphaFoldDB" id="A0AAE6YL23"/>
<feature type="domain" description="BRCT" evidence="8">
    <location>
        <begin position="212"/>
        <end position="302"/>
    </location>
</feature>
<evidence type="ECO:0000256" key="4">
    <source>
        <dbReference type="ARBA" id="ARBA00022722"/>
    </source>
</evidence>
<dbReference type="SUPFAM" id="SSF52113">
    <property type="entry name" value="BRCT domain"/>
    <property type="match status" value="1"/>
</dbReference>
<dbReference type="Gene3D" id="3.30.420.10">
    <property type="entry name" value="Ribonuclease H-like superfamily/Ribonuclease H"/>
    <property type="match status" value="1"/>
</dbReference>